<reference evidence="1" key="2">
    <citation type="submission" date="2020-09" db="EMBL/GenBank/DDBJ databases">
        <authorList>
            <person name="Sun Q."/>
            <person name="Zhou Y."/>
        </authorList>
    </citation>
    <scope>NUCLEOTIDE SEQUENCE</scope>
    <source>
        <strain evidence="1">CGMCC 4.5737</strain>
    </source>
</reference>
<gene>
    <name evidence="1" type="ORF">GCM10012275_05040</name>
</gene>
<proteinExistence type="predicted"/>
<protein>
    <submittedName>
        <fullName evidence="1">Uncharacterized protein</fullName>
    </submittedName>
</protein>
<accession>A0A8J3CBX9</accession>
<keyword evidence="2" id="KW-1185">Reference proteome</keyword>
<dbReference type="Proteomes" id="UP000637578">
    <property type="component" value="Unassembled WGS sequence"/>
</dbReference>
<dbReference type="RefSeq" id="WP_189053457.1">
    <property type="nucleotide sequence ID" value="NZ_BMMK01000002.1"/>
</dbReference>
<sequence length="179" mass="19325">MERGTFLPALGLVIASVAMLVVPVWVNASVAAPVVEPGHRETLTDPYGGQIVGELDPLAGWQVTARSGARSLTLARDRATVTIKVVSNVTDLERWFNRQARTILLSEREVNVCRTGDYVTPTGLPGLHGELRGSRTGEIYLVGRPGGTAYGVQLSGPPGQWEHTRDDVRQVVDTVEVTQ</sequence>
<reference evidence="1" key="1">
    <citation type="journal article" date="2014" name="Int. J. Syst. Evol. Microbiol.">
        <title>Complete genome sequence of Corynebacterium casei LMG S-19264T (=DSM 44701T), isolated from a smear-ripened cheese.</title>
        <authorList>
            <consortium name="US DOE Joint Genome Institute (JGI-PGF)"/>
            <person name="Walter F."/>
            <person name="Albersmeier A."/>
            <person name="Kalinowski J."/>
            <person name="Ruckert C."/>
        </authorList>
    </citation>
    <scope>NUCLEOTIDE SEQUENCE</scope>
    <source>
        <strain evidence="1">CGMCC 4.5737</strain>
    </source>
</reference>
<dbReference type="AlphaFoldDB" id="A0A8J3CBX9"/>
<comment type="caution">
    <text evidence="1">The sequence shown here is derived from an EMBL/GenBank/DDBJ whole genome shotgun (WGS) entry which is preliminary data.</text>
</comment>
<evidence type="ECO:0000313" key="1">
    <source>
        <dbReference type="EMBL" id="GGM36867.1"/>
    </source>
</evidence>
<organism evidence="1 2">
    <name type="scientific">Longimycelium tulufanense</name>
    <dbReference type="NCBI Taxonomy" id="907463"/>
    <lineage>
        <taxon>Bacteria</taxon>
        <taxon>Bacillati</taxon>
        <taxon>Actinomycetota</taxon>
        <taxon>Actinomycetes</taxon>
        <taxon>Pseudonocardiales</taxon>
        <taxon>Pseudonocardiaceae</taxon>
        <taxon>Longimycelium</taxon>
    </lineage>
</organism>
<dbReference type="EMBL" id="BMMK01000002">
    <property type="protein sequence ID" value="GGM36867.1"/>
    <property type="molecule type" value="Genomic_DNA"/>
</dbReference>
<evidence type="ECO:0000313" key="2">
    <source>
        <dbReference type="Proteomes" id="UP000637578"/>
    </source>
</evidence>
<name>A0A8J3CBX9_9PSEU</name>